<dbReference type="InterPro" id="IPR006620">
    <property type="entry name" value="Pro_4_hyd_alph"/>
</dbReference>
<protein>
    <recommendedName>
        <fullName evidence="7">Prolyl 4-hydroxylase alpha subunit domain-containing protein</fullName>
    </recommendedName>
</protein>
<dbReference type="SMART" id="SM00702">
    <property type="entry name" value="P4Hc"/>
    <property type="match status" value="1"/>
</dbReference>
<keyword evidence="3" id="KW-0223">Dioxygenase</keyword>
<dbReference type="PANTHER" id="PTHR10869:SF246">
    <property type="entry name" value="TRANSMEMBRANE PROLYL 4-HYDROXYLASE"/>
    <property type="match status" value="1"/>
</dbReference>
<feature type="region of interest" description="Disordered" evidence="6">
    <location>
        <begin position="352"/>
        <end position="372"/>
    </location>
</feature>
<dbReference type="OrthoDB" id="407973at2759"/>
<comment type="cofactor">
    <cofactor evidence="1">
        <name>L-ascorbate</name>
        <dbReference type="ChEBI" id="CHEBI:38290"/>
    </cofactor>
</comment>
<dbReference type="GO" id="GO:0004656">
    <property type="term" value="F:procollagen-proline 4-dioxygenase activity"/>
    <property type="evidence" value="ECO:0007669"/>
    <property type="project" value="TreeGrafter"/>
</dbReference>
<organism evidence="8 9">
    <name type="scientific">Plasmodium falciparum Vietnam Oak-Knoll</name>
    <name type="common">FVO</name>
    <dbReference type="NCBI Taxonomy" id="1036723"/>
    <lineage>
        <taxon>Eukaryota</taxon>
        <taxon>Sar</taxon>
        <taxon>Alveolata</taxon>
        <taxon>Apicomplexa</taxon>
        <taxon>Aconoidasida</taxon>
        <taxon>Haemosporida</taxon>
        <taxon>Plasmodiidae</taxon>
        <taxon>Plasmodium</taxon>
        <taxon>Plasmodium (Laverania)</taxon>
    </lineage>
</organism>
<name>A0A024V8F9_PLAFA</name>
<dbReference type="FunFam" id="2.60.120.620:FF:000024">
    <property type="entry name" value="Prolyl 4-hydroxylase subunit alpha, putative"/>
    <property type="match status" value="1"/>
</dbReference>
<keyword evidence="4" id="KW-0560">Oxidoreductase</keyword>
<evidence type="ECO:0000256" key="6">
    <source>
        <dbReference type="SAM" id="MobiDB-lite"/>
    </source>
</evidence>
<keyword evidence="2" id="KW-0479">Metal-binding</keyword>
<dbReference type="InterPro" id="IPR045054">
    <property type="entry name" value="P4HA-like"/>
</dbReference>
<dbReference type="Proteomes" id="UP000030690">
    <property type="component" value="Unassembled WGS sequence"/>
</dbReference>
<dbReference type="GO" id="GO:0031418">
    <property type="term" value="F:L-ascorbic acid binding"/>
    <property type="evidence" value="ECO:0007669"/>
    <property type="project" value="InterPro"/>
</dbReference>
<dbReference type="PANTHER" id="PTHR10869">
    <property type="entry name" value="PROLYL 4-HYDROXYLASE ALPHA SUBUNIT"/>
    <property type="match status" value="1"/>
</dbReference>
<accession>A0A024V8F9</accession>
<reference evidence="8 9" key="1">
    <citation type="submission" date="2013-02" db="EMBL/GenBank/DDBJ databases">
        <title>The Genome Annotation of Plasmodium falciparum Vietnam Oak-Knoll (FVO).</title>
        <authorList>
            <consortium name="The Broad Institute Genome Sequencing Platform"/>
            <consortium name="The Broad Institute Genome Sequencing Center for Infectious Disease"/>
            <person name="Neafsey D."/>
            <person name="Hoffman S."/>
            <person name="Volkman S."/>
            <person name="Rosenthal P."/>
            <person name="Walker B."/>
            <person name="Young S.K."/>
            <person name="Zeng Q."/>
            <person name="Gargeya S."/>
            <person name="Fitzgerald M."/>
            <person name="Haas B."/>
            <person name="Abouelleil A."/>
            <person name="Allen A.W."/>
            <person name="Alvarado L."/>
            <person name="Arachchi H.M."/>
            <person name="Berlin A.M."/>
            <person name="Chapman S.B."/>
            <person name="Gainer-Dewar J."/>
            <person name="Goldberg J."/>
            <person name="Griggs A."/>
            <person name="Gujja S."/>
            <person name="Hansen M."/>
            <person name="Howarth C."/>
            <person name="Imamovic A."/>
            <person name="Ireland A."/>
            <person name="Larimer J."/>
            <person name="McCowan C."/>
            <person name="Murphy C."/>
            <person name="Pearson M."/>
            <person name="Poon T.W."/>
            <person name="Priest M."/>
            <person name="Roberts A."/>
            <person name="Saif S."/>
            <person name="Shea T."/>
            <person name="Sisk P."/>
            <person name="Sykes S."/>
            <person name="Wortman J."/>
            <person name="Nusbaum C."/>
            <person name="Birren B."/>
        </authorList>
    </citation>
    <scope>NUCLEOTIDE SEQUENCE [LARGE SCALE GENOMIC DNA]</scope>
    <source>
        <strain evidence="9">Vietnam Oak-Knoll (FVO)</strain>
    </source>
</reference>
<evidence type="ECO:0000313" key="9">
    <source>
        <dbReference type="Proteomes" id="UP000030690"/>
    </source>
</evidence>
<dbReference type="AlphaFoldDB" id="A0A024V8F9"/>
<evidence type="ECO:0000256" key="3">
    <source>
        <dbReference type="ARBA" id="ARBA00022964"/>
    </source>
</evidence>
<evidence type="ECO:0000256" key="2">
    <source>
        <dbReference type="ARBA" id="ARBA00022723"/>
    </source>
</evidence>
<evidence type="ECO:0000313" key="8">
    <source>
        <dbReference type="EMBL" id="ETW18852.1"/>
    </source>
</evidence>
<evidence type="ECO:0000256" key="4">
    <source>
        <dbReference type="ARBA" id="ARBA00023002"/>
    </source>
</evidence>
<evidence type="ECO:0000259" key="7">
    <source>
        <dbReference type="SMART" id="SM00702"/>
    </source>
</evidence>
<sequence length="441" mass="51689">MDVKKTIIKCSSPREFTNLDNSKKNEELLKNGKEDFNVHLYDNEIKYSDDMQTIINKVINEKNIHFYKKYSSYLLYLSNEKQINDSEGDDSYTNDENTKVFFKIQLNPQDMSIIYNIVDKKTIEKILSLCANKYKRSKTSIGYSNEKQEQYKLTNSINRTSSTVFLYTLRSRSVIEENQIDEDSSIVYTKDENIIELENTICNLVKIPLCYLEPLAIVKYEKNNYFNLHHDGSFRRATLLIYLNDVDKDGETIFPCHNLSIKPIQGSGVFWYNNISIDDDYAITYCTNKINQITYEEQNNKYHHILDENNNSSVFRTDSAKVYYPSSYSNTQEQPTTYFHNSFQDASFIKNNTTTNNTHTNTNETSSQNTNSNHVLKKKKDLIIFLNDKNNLHKYSIDLVYDELGNTYIADMTMVHQANRVTEQYKYVINCFFNVNIVRNI</sequence>
<proteinExistence type="predicted"/>
<dbReference type="SMR" id="A0A024V8F9"/>
<feature type="domain" description="Prolyl 4-hydroxylase alpha subunit" evidence="7">
    <location>
        <begin position="110"/>
        <end position="288"/>
    </location>
</feature>
<dbReference type="Gene3D" id="2.60.120.620">
    <property type="entry name" value="q2cbj1_9rhob like domain"/>
    <property type="match status" value="1"/>
</dbReference>
<dbReference type="GO" id="GO:0005783">
    <property type="term" value="C:endoplasmic reticulum"/>
    <property type="evidence" value="ECO:0007669"/>
    <property type="project" value="TreeGrafter"/>
</dbReference>
<evidence type="ECO:0000256" key="5">
    <source>
        <dbReference type="ARBA" id="ARBA00023004"/>
    </source>
</evidence>
<evidence type="ECO:0000256" key="1">
    <source>
        <dbReference type="ARBA" id="ARBA00001961"/>
    </source>
</evidence>
<dbReference type="GO" id="GO:0005506">
    <property type="term" value="F:iron ion binding"/>
    <property type="evidence" value="ECO:0007669"/>
    <property type="project" value="InterPro"/>
</dbReference>
<keyword evidence="5" id="KW-0408">Iron</keyword>
<reference evidence="8 9" key="2">
    <citation type="submission" date="2013-02" db="EMBL/GenBank/DDBJ databases">
        <title>The Genome Sequence of Plasmodium falciparum Vietnam Oak-Knoll (FVO).</title>
        <authorList>
            <consortium name="The Broad Institute Genome Sequencing Platform"/>
            <consortium name="The Broad Institute Genome Sequencing Center for Infectious Disease"/>
            <person name="Neafsey D."/>
            <person name="Cheeseman I."/>
            <person name="Volkman S."/>
            <person name="Adams J."/>
            <person name="Walker B."/>
            <person name="Young S.K."/>
            <person name="Zeng Q."/>
            <person name="Gargeya S."/>
            <person name="Fitzgerald M."/>
            <person name="Haas B."/>
            <person name="Abouelleil A."/>
            <person name="Alvarado L."/>
            <person name="Arachchi H.M."/>
            <person name="Berlin A.M."/>
            <person name="Chapman S.B."/>
            <person name="Dewar J."/>
            <person name="Goldberg J."/>
            <person name="Griggs A."/>
            <person name="Gujja S."/>
            <person name="Hansen M."/>
            <person name="Howarth C."/>
            <person name="Imamovic A."/>
            <person name="Larimer J."/>
            <person name="McCowan C."/>
            <person name="Murphy C."/>
            <person name="Neiman D."/>
            <person name="Pearson M."/>
            <person name="Priest M."/>
            <person name="Roberts A."/>
            <person name="Saif S."/>
            <person name="Shea T."/>
            <person name="Sisk P."/>
            <person name="Sykes S."/>
            <person name="Wortman J."/>
            <person name="Nusbaum C."/>
            <person name="Birren B."/>
        </authorList>
    </citation>
    <scope>NUCLEOTIDE SEQUENCE [LARGE SCALE GENOMIC DNA]</scope>
    <source>
        <strain evidence="9">Vietnam Oak-Knoll (FVO)</strain>
    </source>
</reference>
<dbReference type="EMBL" id="KI925076">
    <property type="protein sequence ID" value="ETW18852.1"/>
    <property type="molecule type" value="Genomic_DNA"/>
</dbReference>
<gene>
    <name evidence="8" type="ORF">PFFVO_02244</name>
</gene>